<dbReference type="Pfam" id="PF07963">
    <property type="entry name" value="N_methyl"/>
    <property type="match status" value="1"/>
</dbReference>
<evidence type="ECO:0000256" key="2">
    <source>
        <dbReference type="ARBA" id="ARBA00004241"/>
    </source>
</evidence>
<evidence type="ECO:0000313" key="12">
    <source>
        <dbReference type="EMBL" id="SDW23861.1"/>
    </source>
</evidence>
<feature type="modified residue" description="N-methylphenylalanine" evidence="11">
    <location>
        <position position="8"/>
    </location>
</feature>
<keyword evidence="4 11" id="KW-0488">Methylation</keyword>
<dbReference type="OrthoDB" id="1798043at2"/>
<evidence type="ECO:0000256" key="3">
    <source>
        <dbReference type="ARBA" id="ARBA00022475"/>
    </source>
</evidence>
<keyword evidence="6" id="KW-1133">Transmembrane helix</keyword>
<dbReference type="AlphaFoldDB" id="A0A1H2RWK6"/>
<name>A0A1H2RWK6_9BACI</name>
<dbReference type="InterPro" id="IPR012902">
    <property type="entry name" value="N_methyl_site"/>
</dbReference>
<keyword evidence="10" id="KW-0813">Transport</keyword>
<dbReference type="GO" id="GO:0009986">
    <property type="term" value="C:cell surface"/>
    <property type="evidence" value="ECO:0007669"/>
    <property type="project" value="UniProtKB-SubCell"/>
</dbReference>
<feature type="propeptide" id="PRO_5035525056" evidence="11">
    <location>
        <begin position="1"/>
        <end position="7"/>
    </location>
</feature>
<evidence type="ECO:0000256" key="7">
    <source>
        <dbReference type="ARBA" id="ARBA00023136"/>
    </source>
</evidence>
<keyword evidence="7" id="KW-0472">Membrane</keyword>
<evidence type="ECO:0000256" key="8">
    <source>
        <dbReference type="ARBA" id="ARBA00023287"/>
    </source>
</evidence>
<organism evidence="12 13">
    <name type="scientific">Marinococcus luteus</name>
    <dbReference type="NCBI Taxonomy" id="1122204"/>
    <lineage>
        <taxon>Bacteria</taxon>
        <taxon>Bacillati</taxon>
        <taxon>Bacillota</taxon>
        <taxon>Bacilli</taxon>
        <taxon>Bacillales</taxon>
        <taxon>Bacillaceae</taxon>
        <taxon>Marinococcus</taxon>
    </lineage>
</organism>
<dbReference type="STRING" id="1122204.SAMN05421781_0943"/>
<evidence type="ECO:0000256" key="9">
    <source>
        <dbReference type="ARBA" id="ARBA00043982"/>
    </source>
</evidence>
<comment type="subcellular location">
    <subcellularLocation>
        <location evidence="1">Cell membrane</location>
        <topology evidence="1">Single-pass membrane protein</topology>
    </subcellularLocation>
    <subcellularLocation>
        <location evidence="2">Cell surface</location>
    </subcellularLocation>
</comment>
<feature type="chain" id="PRO_5035525055" description="ComG operon protein 3" evidence="11">
    <location>
        <begin position="8"/>
        <end position="99"/>
    </location>
</feature>
<comment type="similarity">
    <text evidence="9 10">Belongs to the ComGC family.</text>
</comment>
<keyword evidence="3 10" id="KW-1003">Cell membrane</keyword>
<evidence type="ECO:0000256" key="4">
    <source>
        <dbReference type="ARBA" id="ARBA00022481"/>
    </source>
</evidence>
<dbReference type="EMBL" id="FNNC01000001">
    <property type="protein sequence ID" value="SDW23861.1"/>
    <property type="molecule type" value="Genomic_DNA"/>
</dbReference>
<proteinExistence type="inferred from homology"/>
<reference evidence="12 13" key="1">
    <citation type="submission" date="2016-10" db="EMBL/GenBank/DDBJ databases">
        <authorList>
            <person name="de Groot N.N."/>
        </authorList>
    </citation>
    <scope>NUCLEOTIDE SEQUENCE [LARGE SCALE GENOMIC DNA]</scope>
    <source>
        <strain evidence="12 13">DSM 23126</strain>
    </source>
</reference>
<evidence type="ECO:0000256" key="6">
    <source>
        <dbReference type="ARBA" id="ARBA00022989"/>
    </source>
</evidence>
<evidence type="ECO:0000256" key="11">
    <source>
        <dbReference type="PIRSR" id="PIRSR029928-50"/>
    </source>
</evidence>
<comment type="subunit">
    <text evidence="10">Homodimer.</text>
</comment>
<dbReference type="GO" id="GO:0030420">
    <property type="term" value="P:establishment of competence for transformation"/>
    <property type="evidence" value="ECO:0007669"/>
    <property type="project" value="UniProtKB-UniRule"/>
</dbReference>
<evidence type="ECO:0000313" key="13">
    <source>
        <dbReference type="Proteomes" id="UP000199488"/>
    </source>
</evidence>
<comment type="function">
    <text evidence="10">Required for transformation and DNA binding.</text>
</comment>
<evidence type="ECO:0000256" key="10">
    <source>
        <dbReference type="PIRNR" id="PIRNR029928"/>
    </source>
</evidence>
<evidence type="ECO:0000256" key="5">
    <source>
        <dbReference type="ARBA" id="ARBA00022692"/>
    </source>
</evidence>
<keyword evidence="5" id="KW-0812">Transmembrane</keyword>
<accession>A0A1H2RWK6</accession>
<dbReference type="PIRSF" id="PIRSF029928">
    <property type="entry name" value="Late_competence_ComGC"/>
    <property type="match status" value="1"/>
</dbReference>
<dbReference type="NCBIfam" id="NF040999">
    <property type="entry name" value="pilin_ComGC"/>
    <property type="match status" value="1"/>
</dbReference>
<dbReference type="NCBIfam" id="TIGR02532">
    <property type="entry name" value="IV_pilin_GFxxxE"/>
    <property type="match status" value="1"/>
</dbReference>
<gene>
    <name evidence="12" type="ORF">SAMN05421781_0943</name>
</gene>
<dbReference type="Proteomes" id="UP000199488">
    <property type="component" value="Unassembled WGS sequence"/>
</dbReference>
<dbReference type="SUPFAM" id="SSF54523">
    <property type="entry name" value="Pili subunits"/>
    <property type="match status" value="1"/>
</dbReference>
<keyword evidence="8 10" id="KW-0178">Competence</keyword>
<dbReference type="GO" id="GO:0005886">
    <property type="term" value="C:plasma membrane"/>
    <property type="evidence" value="ECO:0007669"/>
    <property type="project" value="UniProtKB-SubCell"/>
</dbReference>
<dbReference type="RefSeq" id="WP_091611794.1">
    <property type="nucleotide sequence ID" value="NZ_FNNC01000001.1"/>
</dbReference>
<dbReference type="Gene3D" id="3.30.700.10">
    <property type="entry name" value="Glycoprotein, Type 4 Pilin"/>
    <property type="match status" value="1"/>
</dbReference>
<dbReference type="InterPro" id="IPR016940">
    <property type="entry name" value="ComGC"/>
</dbReference>
<keyword evidence="13" id="KW-1185">Reference proteome</keyword>
<dbReference type="InterPro" id="IPR045584">
    <property type="entry name" value="Pilin-like"/>
</dbReference>
<sequence length="99" mass="10622">MLKNNKGFTMVEMLIVLLIITVLLLIAIPNIGTNNQVAQSKGCDATIQLLETQAAAYEVEYGSEPSSLQDLVEADYVETTTCPDNTPLVYNNGAVSKGS</sequence>
<evidence type="ECO:0000256" key="1">
    <source>
        <dbReference type="ARBA" id="ARBA00004162"/>
    </source>
</evidence>
<protein>
    <recommendedName>
        <fullName evidence="10">ComG operon protein 3</fullName>
    </recommendedName>
</protein>